<dbReference type="Proteomes" id="UP001152607">
    <property type="component" value="Unassembled WGS sequence"/>
</dbReference>
<organism evidence="3 4">
    <name type="scientific">Periconia digitata</name>
    <dbReference type="NCBI Taxonomy" id="1303443"/>
    <lineage>
        <taxon>Eukaryota</taxon>
        <taxon>Fungi</taxon>
        <taxon>Dikarya</taxon>
        <taxon>Ascomycota</taxon>
        <taxon>Pezizomycotina</taxon>
        <taxon>Dothideomycetes</taxon>
        <taxon>Pleosporomycetidae</taxon>
        <taxon>Pleosporales</taxon>
        <taxon>Massarineae</taxon>
        <taxon>Periconiaceae</taxon>
        <taxon>Periconia</taxon>
    </lineage>
</organism>
<evidence type="ECO:0000256" key="2">
    <source>
        <dbReference type="SAM" id="Phobius"/>
    </source>
</evidence>
<feature type="transmembrane region" description="Helical" evidence="2">
    <location>
        <begin position="68"/>
        <end position="94"/>
    </location>
</feature>
<proteinExistence type="predicted"/>
<keyword evidence="2" id="KW-0812">Transmembrane</keyword>
<feature type="region of interest" description="Disordered" evidence="1">
    <location>
        <begin position="1"/>
        <end position="28"/>
    </location>
</feature>
<protein>
    <submittedName>
        <fullName evidence="3">Uncharacterized protein</fullName>
    </submittedName>
</protein>
<comment type="caution">
    <text evidence="3">The sequence shown here is derived from an EMBL/GenBank/DDBJ whole genome shotgun (WGS) entry which is preliminary data.</text>
</comment>
<sequence>MEAASPVDDKANSMPETSPGNGPPPRSRLQSAWACVFASLLSWWSCQLDPTGPTCGGLCTLFFPLRSFFLVFVSSYPFFSCLLSFLHFSLCLLFPPCARRARAMYRLAATNPPLRW</sequence>
<dbReference type="AlphaFoldDB" id="A0A9W4XRI6"/>
<keyword evidence="2" id="KW-1133">Transmembrane helix</keyword>
<evidence type="ECO:0000256" key="1">
    <source>
        <dbReference type="SAM" id="MobiDB-lite"/>
    </source>
</evidence>
<accession>A0A9W4XRI6</accession>
<evidence type="ECO:0000313" key="3">
    <source>
        <dbReference type="EMBL" id="CAI6340983.1"/>
    </source>
</evidence>
<reference evidence="3" key="1">
    <citation type="submission" date="2023-01" db="EMBL/GenBank/DDBJ databases">
        <authorList>
            <person name="Van Ghelder C."/>
            <person name="Rancurel C."/>
        </authorList>
    </citation>
    <scope>NUCLEOTIDE SEQUENCE</scope>
    <source>
        <strain evidence="3">CNCM I-4278</strain>
    </source>
</reference>
<keyword evidence="4" id="KW-1185">Reference proteome</keyword>
<evidence type="ECO:0000313" key="4">
    <source>
        <dbReference type="Proteomes" id="UP001152607"/>
    </source>
</evidence>
<name>A0A9W4XRI6_9PLEO</name>
<keyword evidence="2" id="KW-0472">Membrane</keyword>
<gene>
    <name evidence="3" type="ORF">PDIGIT_LOCUS14171</name>
</gene>
<dbReference type="EMBL" id="CAOQHR010000011">
    <property type="protein sequence ID" value="CAI6340983.1"/>
    <property type="molecule type" value="Genomic_DNA"/>
</dbReference>